<comment type="caution">
    <text evidence="2">The sequence shown here is derived from an EMBL/GenBank/DDBJ whole genome shotgun (WGS) entry which is preliminary data.</text>
</comment>
<dbReference type="EMBL" id="AACI03000143">
    <property type="protein sequence ID" value="EJT44876.1"/>
    <property type="molecule type" value="Genomic_DNA"/>
</dbReference>
<feature type="signal peptide" evidence="1">
    <location>
        <begin position="1"/>
        <end position="18"/>
    </location>
</feature>
<dbReference type="AlphaFoldDB" id="J8TI14"/>
<dbReference type="Proteomes" id="UP000002753">
    <property type="component" value="Unassembled WGS sequence"/>
</dbReference>
<accession>J8TI14</accession>
<keyword evidence="1" id="KW-0732">Signal</keyword>
<protein>
    <submittedName>
        <fullName evidence="2">YEL068C-like protein</fullName>
    </submittedName>
</protein>
<dbReference type="HOGENOM" id="CLU_2868880_0_0_1"/>
<feature type="chain" id="PRO_5003816638" evidence="1">
    <location>
        <begin position="19"/>
        <end position="64"/>
    </location>
</feature>
<organism evidence="2 3">
    <name type="scientific">Saccharomyces kudriavzevii (strain ATCC MYA-4449 / AS 2.2408 / CBS 8840 / NBRC 1802 / NCYC 2889)</name>
    <name type="common">Yeast</name>
    <dbReference type="NCBI Taxonomy" id="226230"/>
    <lineage>
        <taxon>Eukaryota</taxon>
        <taxon>Fungi</taxon>
        <taxon>Dikarya</taxon>
        <taxon>Ascomycota</taxon>
        <taxon>Saccharomycotina</taxon>
        <taxon>Saccharomycetes</taxon>
        <taxon>Saccharomycetales</taxon>
        <taxon>Saccharomycetaceae</taxon>
        <taxon>Saccharomyces</taxon>
    </lineage>
</organism>
<reference evidence="3" key="2">
    <citation type="journal article" date="2011" name="G3 (Bethesda)">
        <title>The awesome power of yeast evolutionary genetics: New genome sequences and strain resources for the Saccharomyces sensu stricto genus.</title>
        <authorList>
            <person name="Scannell D.R."/>
            <person name="Zill O.A."/>
            <person name="Rokas A."/>
            <person name="Payen C."/>
            <person name="Dunham M.J."/>
            <person name="Eisen M.B."/>
            <person name="Rine J."/>
            <person name="Johnston M."/>
            <person name="Hittinger C.T."/>
        </authorList>
    </citation>
    <scope>GENOME REANNOTATION</scope>
    <source>
        <strain evidence="3">ATCC MYA-4449 / AS 2.2408 / CBS 8840 / NBRC 1802 / NCYC 2889</strain>
    </source>
</reference>
<reference evidence="2 3" key="1">
    <citation type="journal article" date="2003" name="Science">
        <title>Finding functional features in Saccharomyces genomes by phylogenetic footprinting.</title>
        <authorList>
            <person name="Cliften P.F."/>
            <person name="Sudarsanam P."/>
            <person name="Desikan A."/>
            <person name="Fulton L."/>
            <person name="Fulton B."/>
            <person name="Majors J."/>
            <person name="Waterston R."/>
            <person name="Cohen B.A."/>
            <person name="Johnston M."/>
        </authorList>
    </citation>
    <scope>NUCLEOTIDE SEQUENCE [LARGE SCALE GENOMIC DNA]</scope>
    <source>
        <strain evidence="3">ATCC MYA-4449 / AS 2.2408 / CBS 8840 / NBRC 1802 / NCYC 2889</strain>
    </source>
</reference>
<proteinExistence type="predicted"/>
<name>J8TI14_SACK1</name>
<sequence length="64" mass="7404">MKIFPEVIALRGLLFVYCTNTASNYSNFTDTTRLSFHIADYDRSFWTVELPPMNRATCADEDHP</sequence>
<keyword evidence="3" id="KW-1185">Reference proteome</keyword>
<evidence type="ECO:0000313" key="3">
    <source>
        <dbReference type="Proteomes" id="UP000002753"/>
    </source>
</evidence>
<gene>
    <name evidence="2" type="primary">YEL068C</name>
    <name evidence="2" type="ORF">SKUD_159703</name>
</gene>
<evidence type="ECO:0000313" key="2">
    <source>
        <dbReference type="EMBL" id="EJT44876.1"/>
    </source>
</evidence>
<evidence type="ECO:0000256" key="1">
    <source>
        <dbReference type="SAM" id="SignalP"/>
    </source>
</evidence>